<keyword evidence="2" id="KW-1185">Reference proteome</keyword>
<dbReference type="VEuPathDB" id="FungiDB:MYCTH_2123653"/>
<dbReference type="Proteomes" id="UP000007322">
    <property type="component" value="Chromosome 1"/>
</dbReference>
<accession>G2Q6H3</accession>
<name>G2Q6H3_THET4</name>
<organism evidence="1 2">
    <name type="scientific">Thermothelomyces thermophilus (strain ATCC 42464 / BCRC 31852 / DSM 1799)</name>
    <name type="common">Sporotrichum thermophile</name>
    <dbReference type="NCBI Taxonomy" id="573729"/>
    <lineage>
        <taxon>Eukaryota</taxon>
        <taxon>Fungi</taxon>
        <taxon>Dikarya</taxon>
        <taxon>Ascomycota</taxon>
        <taxon>Pezizomycotina</taxon>
        <taxon>Sordariomycetes</taxon>
        <taxon>Sordariomycetidae</taxon>
        <taxon>Sordariales</taxon>
        <taxon>Chaetomiaceae</taxon>
        <taxon>Thermothelomyces</taxon>
    </lineage>
</organism>
<dbReference type="eggNOG" id="ENOG502RJ52">
    <property type="taxonomic scope" value="Eukaryota"/>
</dbReference>
<dbReference type="AlphaFoldDB" id="G2Q6H3"/>
<dbReference type="RefSeq" id="XP_003659990.1">
    <property type="nucleotide sequence ID" value="XM_003659942.1"/>
</dbReference>
<dbReference type="EMBL" id="CP003002">
    <property type="protein sequence ID" value="AEO54745.1"/>
    <property type="molecule type" value="Genomic_DNA"/>
</dbReference>
<evidence type="ECO:0000313" key="1">
    <source>
        <dbReference type="EMBL" id="AEO54745.1"/>
    </source>
</evidence>
<reference evidence="1 2" key="1">
    <citation type="journal article" date="2011" name="Nat. Biotechnol.">
        <title>Comparative genomic analysis of the thermophilic biomass-degrading fungi Myceliophthora thermophila and Thielavia terrestris.</title>
        <authorList>
            <person name="Berka R.M."/>
            <person name="Grigoriev I.V."/>
            <person name="Otillar R."/>
            <person name="Salamov A."/>
            <person name="Grimwood J."/>
            <person name="Reid I."/>
            <person name="Ishmael N."/>
            <person name="John T."/>
            <person name="Darmond C."/>
            <person name="Moisan M.-C."/>
            <person name="Henrissat B."/>
            <person name="Coutinho P.M."/>
            <person name="Lombard V."/>
            <person name="Natvig D.O."/>
            <person name="Lindquist E."/>
            <person name="Schmutz J."/>
            <person name="Lucas S."/>
            <person name="Harris P."/>
            <person name="Powlowski J."/>
            <person name="Bellemare A."/>
            <person name="Taylor D."/>
            <person name="Butler G."/>
            <person name="de Vries R.P."/>
            <person name="Allijn I.E."/>
            <person name="van den Brink J."/>
            <person name="Ushinsky S."/>
            <person name="Storms R."/>
            <person name="Powell A.J."/>
            <person name="Paulsen I.T."/>
            <person name="Elbourne L.D.H."/>
            <person name="Baker S.E."/>
            <person name="Magnuson J."/>
            <person name="LaBoissiere S."/>
            <person name="Clutterbuck A.J."/>
            <person name="Martinez D."/>
            <person name="Wogulis M."/>
            <person name="de Leon A.L."/>
            <person name="Rey M.W."/>
            <person name="Tsang A."/>
        </authorList>
    </citation>
    <scope>NUCLEOTIDE SEQUENCE [LARGE SCALE GENOMIC DNA]</scope>
    <source>
        <strain evidence="2">ATCC 42464 / BCRC 31852 / DSM 1799</strain>
    </source>
</reference>
<gene>
    <name evidence="1" type="ORF">MYCTH_2123653</name>
</gene>
<sequence>MASPFQFRKQSTLNCFPMHAHRPDGRRKGTIEMPFCGVWMFDEMGRAVEHWENVADPEALSRWLRGE</sequence>
<evidence type="ECO:0008006" key="3">
    <source>
        <dbReference type="Google" id="ProtNLM"/>
    </source>
</evidence>
<dbReference type="KEGG" id="mtm:MYCTH_2123653"/>
<dbReference type="InParanoid" id="G2Q6H3"/>
<dbReference type="GeneID" id="11505391"/>
<dbReference type="HOGENOM" id="CLU_2814209_0_0_1"/>
<dbReference type="OrthoDB" id="4568923at2759"/>
<protein>
    <recommendedName>
        <fullName evidence="3">SnoaL-like domain-containing protein</fullName>
    </recommendedName>
</protein>
<evidence type="ECO:0000313" key="2">
    <source>
        <dbReference type="Proteomes" id="UP000007322"/>
    </source>
</evidence>
<proteinExistence type="predicted"/>